<dbReference type="Gene3D" id="3.30.710.10">
    <property type="entry name" value="Potassium Channel Kv1.1, Chain A"/>
    <property type="match status" value="1"/>
</dbReference>
<dbReference type="InterPro" id="IPR011705">
    <property type="entry name" value="BACK"/>
</dbReference>
<sequence length="584" mass="65983">MRRGEGSIYVISTSNQKTARSCIPLNTYREEAVYPSTPPKENPSCYTPCVRKQERSVSLSARGFNNSVGDLDLNGVVTHGVPEGGRGTGAEKRVLRNAGLARLESRENNGESSFGFWRHLTSARAGEEVPSQNSMEPVTELSNKRKLKTQIANLLESEVMSDVVFLVDQPPKRCPCHKLILGLGSQVFQTMFYGKIREKEEIHVPDVTKEGFSIMLRYLYSDEIKIESEYDAFEAAYVSKKYLIKPLFKACESYLVSNILLDPEAVFSLYEEASFLEMKQLQSRCLGFISKNAKKVLHSKFFHSASKSTIEDILKLDLMDIESETDIIEALWCWGQEQCKELDLECSDKNIRFLTRDFLQYVRFLSMKMEDLQPILEKFQLLDTSEQLAILWNLTMSKTTSCAKIPSNLCEIARNRSVNNCSRIELPTEYRYDGNLTNFLPDEQCTTAEVTVSGSPLIIVGAVLAFRPIPCYSAIHRMLDFEMTVGNTTTDIHSSVKSLQKADAEEGTSEQLEQELFLEEYVAISEGEKAQLTIRAATEGVRIMQCRDKEFTLNCGEARLTFHFHTNGADKLLFPIKEIMCVAG</sequence>
<dbReference type="EMBL" id="BMAV01020654">
    <property type="protein sequence ID" value="GFY74295.1"/>
    <property type="molecule type" value="Genomic_DNA"/>
</dbReference>
<dbReference type="PROSITE" id="PS50097">
    <property type="entry name" value="BTB"/>
    <property type="match status" value="1"/>
</dbReference>
<dbReference type="OrthoDB" id="6428432at2759"/>
<comment type="caution">
    <text evidence="2">The sequence shown here is derived from an EMBL/GenBank/DDBJ whole genome shotgun (WGS) entry which is preliminary data.</text>
</comment>
<organism evidence="2 3">
    <name type="scientific">Trichonephila inaurata madagascariensis</name>
    <dbReference type="NCBI Taxonomy" id="2747483"/>
    <lineage>
        <taxon>Eukaryota</taxon>
        <taxon>Metazoa</taxon>
        <taxon>Ecdysozoa</taxon>
        <taxon>Arthropoda</taxon>
        <taxon>Chelicerata</taxon>
        <taxon>Arachnida</taxon>
        <taxon>Araneae</taxon>
        <taxon>Araneomorphae</taxon>
        <taxon>Entelegynae</taxon>
        <taxon>Araneoidea</taxon>
        <taxon>Nephilidae</taxon>
        <taxon>Trichonephila</taxon>
        <taxon>Trichonephila inaurata</taxon>
    </lineage>
</organism>
<evidence type="ECO:0000313" key="3">
    <source>
        <dbReference type="Proteomes" id="UP000886998"/>
    </source>
</evidence>
<dbReference type="PANTHER" id="PTHR45774:SF4">
    <property type="entry name" value="AXUNDEAD, ISOFORM F"/>
    <property type="match status" value="1"/>
</dbReference>
<dbReference type="GO" id="GO:0005829">
    <property type="term" value="C:cytosol"/>
    <property type="evidence" value="ECO:0007669"/>
    <property type="project" value="TreeGrafter"/>
</dbReference>
<dbReference type="AlphaFoldDB" id="A0A8X6YNW6"/>
<dbReference type="InterPro" id="IPR000210">
    <property type="entry name" value="BTB/POZ_dom"/>
</dbReference>
<protein>
    <recommendedName>
        <fullName evidence="1">BTB domain-containing protein</fullName>
    </recommendedName>
</protein>
<dbReference type="Gene3D" id="1.25.40.420">
    <property type="match status" value="1"/>
</dbReference>
<keyword evidence="3" id="KW-1185">Reference proteome</keyword>
<dbReference type="SUPFAM" id="SSF54695">
    <property type="entry name" value="POZ domain"/>
    <property type="match status" value="1"/>
</dbReference>
<dbReference type="Pfam" id="PF07707">
    <property type="entry name" value="BACK"/>
    <property type="match status" value="1"/>
</dbReference>
<dbReference type="Proteomes" id="UP000886998">
    <property type="component" value="Unassembled WGS sequence"/>
</dbReference>
<dbReference type="InterPro" id="IPR011333">
    <property type="entry name" value="SKP1/BTB/POZ_sf"/>
</dbReference>
<dbReference type="GO" id="GO:0022008">
    <property type="term" value="P:neurogenesis"/>
    <property type="evidence" value="ECO:0007669"/>
    <property type="project" value="TreeGrafter"/>
</dbReference>
<dbReference type="SMART" id="SM00225">
    <property type="entry name" value="BTB"/>
    <property type="match status" value="1"/>
</dbReference>
<dbReference type="SMART" id="SM00875">
    <property type="entry name" value="BACK"/>
    <property type="match status" value="1"/>
</dbReference>
<gene>
    <name evidence="2" type="primary">NCL1_31249</name>
    <name evidence="2" type="ORF">TNIN_370301</name>
</gene>
<evidence type="ECO:0000259" key="1">
    <source>
        <dbReference type="PROSITE" id="PS50097"/>
    </source>
</evidence>
<dbReference type="PANTHER" id="PTHR45774">
    <property type="entry name" value="BTB/POZ DOMAIN-CONTAINING"/>
    <property type="match status" value="1"/>
</dbReference>
<accession>A0A8X6YNW6</accession>
<name>A0A8X6YNW6_9ARAC</name>
<proteinExistence type="predicted"/>
<dbReference type="Pfam" id="PF00651">
    <property type="entry name" value="BTB"/>
    <property type="match status" value="1"/>
</dbReference>
<reference evidence="2" key="1">
    <citation type="submission" date="2020-08" db="EMBL/GenBank/DDBJ databases">
        <title>Multicomponent nature underlies the extraordinary mechanical properties of spider dragline silk.</title>
        <authorList>
            <person name="Kono N."/>
            <person name="Nakamura H."/>
            <person name="Mori M."/>
            <person name="Yoshida Y."/>
            <person name="Ohtoshi R."/>
            <person name="Malay A.D."/>
            <person name="Moran D.A.P."/>
            <person name="Tomita M."/>
            <person name="Numata K."/>
            <person name="Arakawa K."/>
        </authorList>
    </citation>
    <scope>NUCLEOTIDE SEQUENCE</scope>
</reference>
<evidence type="ECO:0000313" key="2">
    <source>
        <dbReference type="EMBL" id="GFY74295.1"/>
    </source>
</evidence>
<feature type="domain" description="BTB" evidence="1">
    <location>
        <begin position="161"/>
        <end position="228"/>
    </location>
</feature>